<keyword evidence="4" id="KW-0804">Transcription</keyword>
<keyword evidence="3" id="KW-0731">Sigma factor</keyword>
<comment type="caution">
    <text evidence="7">The sequence shown here is derived from an EMBL/GenBank/DDBJ whole genome shotgun (WGS) entry which is preliminary data.</text>
</comment>
<proteinExistence type="inferred from homology"/>
<dbReference type="PANTHER" id="PTHR43133">
    <property type="entry name" value="RNA POLYMERASE ECF-TYPE SIGMA FACTO"/>
    <property type="match status" value="1"/>
</dbReference>
<dbReference type="Pfam" id="PF08281">
    <property type="entry name" value="Sigma70_r4_2"/>
    <property type="match status" value="1"/>
</dbReference>
<keyword evidence="2" id="KW-0805">Transcription regulation</keyword>
<evidence type="ECO:0000256" key="4">
    <source>
        <dbReference type="ARBA" id="ARBA00023163"/>
    </source>
</evidence>
<evidence type="ECO:0000313" key="8">
    <source>
        <dbReference type="Proteomes" id="UP000323930"/>
    </source>
</evidence>
<dbReference type="NCBIfam" id="TIGR02937">
    <property type="entry name" value="sigma70-ECF"/>
    <property type="match status" value="1"/>
</dbReference>
<dbReference type="InterPro" id="IPR013324">
    <property type="entry name" value="RNA_pol_sigma_r3/r4-like"/>
</dbReference>
<evidence type="ECO:0000256" key="2">
    <source>
        <dbReference type="ARBA" id="ARBA00023015"/>
    </source>
</evidence>
<evidence type="ECO:0000256" key="3">
    <source>
        <dbReference type="ARBA" id="ARBA00023082"/>
    </source>
</evidence>
<dbReference type="InterPro" id="IPR036388">
    <property type="entry name" value="WH-like_DNA-bd_sf"/>
</dbReference>
<dbReference type="SUPFAM" id="SSF88946">
    <property type="entry name" value="Sigma2 domain of RNA polymerase sigma factors"/>
    <property type="match status" value="1"/>
</dbReference>
<dbReference type="Proteomes" id="UP000323930">
    <property type="component" value="Unassembled WGS sequence"/>
</dbReference>
<dbReference type="GO" id="GO:0006352">
    <property type="term" value="P:DNA-templated transcription initiation"/>
    <property type="evidence" value="ECO:0007669"/>
    <property type="project" value="InterPro"/>
</dbReference>
<dbReference type="NCBIfam" id="TIGR02985">
    <property type="entry name" value="Sig70_bacteroi1"/>
    <property type="match status" value="1"/>
</dbReference>
<comment type="similarity">
    <text evidence="1">Belongs to the sigma-70 factor family. ECF subfamily.</text>
</comment>
<reference evidence="7 8" key="1">
    <citation type="submission" date="2019-08" db="EMBL/GenBank/DDBJ databases">
        <title>Seonamhaeicola sediminis sp. nov., isolated from marine sediment.</title>
        <authorList>
            <person name="Cao W.R."/>
        </authorList>
    </citation>
    <scope>NUCLEOTIDE SEQUENCE [LARGE SCALE GENOMIC DNA]</scope>
    <source>
        <strain evidence="7 8">B011</strain>
    </source>
</reference>
<dbReference type="InterPro" id="IPR013325">
    <property type="entry name" value="RNA_pol_sigma_r2"/>
</dbReference>
<sequence>MKRYNLHIESDKFTCLLVKGDELAHEALFRLYYGKLLHISKGYLGNVEDAEGVVQNVFLKVWEKKDNFGKVKNISNYLHTITKNACLDFLRHRKVRNTFSDNYYKEKIAIQSQFIENEAASSIIESELEERINQAINSLPEKCKKVFIKSRFEGLKHAEIADTLQISKRTVENHISNALQHMRLHLKEYISILIIFFRI</sequence>
<evidence type="ECO:0000259" key="6">
    <source>
        <dbReference type="Pfam" id="PF08281"/>
    </source>
</evidence>
<dbReference type="SUPFAM" id="SSF88659">
    <property type="entry name" value="Sigma3 and sigma4 domains of RNA polymerase sigma factors"/>
    <property type="match status" value="1"/>
</dbReference>
<name>A0A5D0IN71_9FLAO</name>
<dbReference type="InterPro" id="IPR014327">
    <property type="entry name" value="RNA_pol_sigma70_bacteroid"/>
</dbReference>
<dbReference type="Pfam" id="PF04542">
    <property type="entry name" value="Sigma70_r2"/>
    <property type="match status" value="1"/>
</dbReference>
<evidence type="ECO:0000313" key="7">
    <source>
        <dbReference type="EMBL" id="TYA84310.1"/>
    </source>
</evidence>
<dbReference type="AlphaFoldDB" id="A0A5D0IN71"/>
<dbReference type="InterPro" id="IPR039425">
    <property type="entry name" value="RNA_pol_sigma-70-like"/>
</dbReference>
<accession>A0A5D0IN71</accession>
<dbReference type="Gene3D" id="1.10.10.10">
    <property type="entry name" value="Winged helix-like DNA-binding domain superfamily/Winged helix DNA-binding domain"/>
    <property type="match status" value="1"/>
</dbReference>
<gene>
    <name evidence="7" type="ORF">FUA24_06595</name>
</gene>
<evidence type="ECO:0000259" key="5">
    <source>
        <dbReference type="Pfam" id="PF04542"/>
    </source>
</evidence>
<organism evidence="7 8">
    <name type="scientific">Seonamhaeicola marinus</name>
    <dbReference type="NCBI Taxonomy" id="1912246"/>
    <lineage>
        <taxon>Bacteria</taxon>
        <taxon>Pseudomonadati</taxon>
        <taxon>Bacteroidota</taxon>
        <taxon>Flavobacteriia</taxon>
        <taxon>Flavobacteriales</taxon>
        <taxon>Flavobacteriaceae</taxon>
    </lineage>
</organism>
<dbReference type="Gene3D" id="1.10.1740.10">
    <property type="match status" value="1"/>
</dbReference>
<dbReference type="InterPro" id="IPR014284">
    <property type="entry name" value="RNA_pol_sigma-70_dom"/>
</dbReference>
<dbReference type="CDD" id="cd06171">
    <property type="entry name" value="Sigma70_r4"/>
    <property type="match status" value="1"/>
</dbReference>
<feature type="domain" description="RNA polymerase sigma-70 region 2" evidence="5">
    <location>
        <begin position="28"/>
        <end position="94"/>
    </location>
</feature>
<dbReference type="PANTHER" id="PTHR43133:SF46">
    <property type="entry name" value="RNA POLYMERASE SIGMA-70 FACTOR ECF SUBFAMILY"/>
    <property type="match status" value="1"/>
</dbReference>
<dbReference type="OrthoDB" id="659855at2"/>
<dbReference type="GO" id="GO:0003677">
    <property type="term" value="F:DNA binding"/>
    <property type="evidence" value="ECO:0007669"/>
    <property type="project" value="InterPro"/>
</dbReference>
<evidence type="ECO:0000256" key="1">
    <source>
        <dbReference type="ARBA" id="ARBA00010641"/>
    </source>
</evidence>
<dbReference type="InterPro" id="IPR007627">
    <property type="entry name" value="RNA_pol_sigma70_r2"/>
</dbReference>
<feature type="domain" description="RNA polymerase sigma factor 70 region 4 type 2" evidence="6">
    <location>
        <begin position="130"/>
        <end position="182"/>
    </location>
</feature>
<protein>
    <submittedName>
        <fullName evidence="7">RNA polymerase sigma-70 factor</fullName>
    </submittedName>
</protein>
<dbReference type="InterPro" id="IPR013249">
    <property type="entry name" value="RNA_pol_sigma70_r4_t2"/>
</dbReference>
<dbReference type="EMBL" id="VSDQ01000409">
    <property type="protein sequence ID" value="TYA84310.1"/>
    <property type="molecule type" value="Genomic_DNA"/>
</dbReference>
<dbReference type="GO" id="GO:0016987">
    <property type="term" value="F:sigma factor activity"/>
    <property type="evidence" value="ECO:0007669"/>
    <property type="project" value="UniProtKB-KW"/>
</dbReference>
<keyword evidence="8" id="KW-1185">Reference proteome</keyword>